<name>A0AAU0F1L7_9FLAO</name>
<dbReference type="GO" id="GO:0003676">
    <property type="term" value="F:nucleic acid binding"/>
    <property type="evidence" value="ECO:0007669"/>
    <property type="project" value="InterPro"/>
</dbReference>
<keyword evidence="9" id="KW-1185">Reference proteome</keyword>
<dbReference type="GO" id="GO:0005737">
    <property type="term" value="C:cytoplasm"/>
    <property type="evidence" value="ECO:0007669"/>
    <property type="project" value="UniProtKB-SubCell"/>
</dbReference>
<dbReference type="PROSITE" id="PS00092">
    <property type="entry name" value="N6_MTASE"/>
    <property type="match status" value="1"/>
</dbReference>
<dbReference type="Pfam" id="PF05175">
    <property type="entry name" value="MTS"/>
    <property type="match status" value="1"/>
</dbReference>
<dbReference type="GO" id="GO:0008033">
    <property type="term" value="P:tRNA processing"/>
    <property type="evidence" value="ECO:0007669"/>
    <property type="project" value="UniProtKB-UniRule"/>
</dbReference>
<evidence type="ECO:0000259" key="7">
    <source>
        <dbReference type="Pfam" id="PF05175"/>
    </source>
</evidence>
<dbReference type="GO" id="GO:0032259">
    <property type="term" value="P:methylation"/>
    <property type="evidence" value="ECO:0007669"/>
    <property type="project" value="UniProtKB-KW"/>
</dbReference>
<dbReference type="Proteomes" id="UP001432059">
    <property type="component" value="Chromosome"/>
</dbReference>
<dbReference type="SUPFAM" id="SSF53335">
    <property type="entry name" value="S-adenosyl-L-methionine-dependent methyltransferases"/>
    <property type="match status" value="1"/>
</dbReference>
<dbReference type="InterPro" id="IPR002052">
    <property type="entry name" value="DNA_methylase_N6_adenine_CS"/>
</dbReference>
<comment type="catalytic activity">
    <reaction evidence="6">
        <text>adenosine(37) in tRNA1(Val) + S-adenosyl-L-methionine = N(6)-methyladenosine(37) in tRNA1(Val) + S-adenosyl-L-homocysteine + H(+)</text>
        <dbReference type="Rhea" id="RHEA:43160"/>
        <dbReference type="Rhea" id="RHEA-COMP:10369"/>
        <dbReference type="Rhea" id="RHEA-COMP:10370"/>
        <dbReference type="ChEBI" id="CHEBI:15378"/>
        <dbReference type="ChEBI" id="CHEBI:57856"/>
        <dbReference type="ChEBI" id="CHEBI:59789"/>
        <dbReference type="ChEBI" id="CHEBI:74411"/>
        <dbReference type="ChEBI" id="CHEBI:74449"/>
        <dbReference type="EC" id="2.1.1.223"/>
    </reaction>
</comment>
<protein>
    <recommendedName>
        <fullName evidence="6">tRNA1(Val) (adenine(37)-N6)-methyltransferase</fullName>
        <ecNumber evidence="6">2.1.1.223</ecNumber>
    </recommendedName>
    <alternativeName>
        <fullName evidence="6">tRNA m6A37 methyltransferase</fullName>
    </alternativeName>
</protein>
<proteinExistence type="inferred from homology"/>
<dbReference type="CDD" id="cd02440">
    <property type="entry name" value="AdoMet_MTases"/>
    <property type="match status" value="1"/>
</dbReference>
<evidence type="ECO:0000256" key="1">
    <source>
        <dbReference type="ARBA" id="ARBA00022490"/>
    </source>
</evidence>
<accession>A0AAU0F1L7</accession>
<comment type="subcellular location">
    <subcellularLocation>
        <location evidence="6">Cytoplasm</location>
    </subcellularLocation>
</comment>
<keyword evidence="2 6" id="KW-0489">Methyltransferase</keyword>
<feature type="domain" description="Methyltransferase small" evidence="7">
    <location>
        <begin position="29"/>
        <end position="167"/>
    </location>
</feature>
<dbReference type="HAMAP" id="MF_01872">
    <property type="entry name" value="tRNA_methyltr_YfiC"/>
    <property type="match status" value="1"/>
</dbReference>
<evidence type="ECO:0000256" key="5">
    <source>
        <dbReference type="ARBA" id="ARBA00022694"/>
    </source>
</evidence>
<dbReference type="GO" id="GO:0016430">
    <property type="term" value="F:tRNA (adenine-N6)-methyltransferase activity"/>
    <property type="evidence" value="ECO:0007669"/>
    <property type="project" value="UniProtKB-UniRule"/>
</dbReference>
<dbReference type="InterPro" id="IPR022882">
    <property type="entry name" value="tRNA_adenine-N6_MeTrfase"/>
</dbReference>
<comment type="similarity">
    <text evidence="6">Belongs to the methyltransferase superfamily. tRNA (adenine-N(6)-)-methyltransferase family.</text>
</comment>
<dbReference type="EMBL" id="CP136426">
    <property type="protein sequence ID" value="WOC51610.1"/>
    <property type="molecule type" value="Genomic_DNA"/>
</dbReference>
<sequence length="236" mass="26832">MSSEMKPFRFQQFDIKQSSEVFRVGTDGVLLGALAQCEGASRALEIGTGTGLISLMLAQRNPELQILALDINPQAVALAQENFLASPFSSRLRVQERDFKMFSSENQWDWMVSNPPYFDENTSQKDVLARQKIELEFSDLIHKSSEFLTEQGVLSLIIPAESGAEMVRLAAECHFHLIRKINIQGIKGGKVKRFILEFSKTLKPLNETTFTIEEKVRQYSSEYLELTKAFHCFDKK</sequence>
<dbReference type="PANTHER" id="PTHR47739">
    <property type="entry name" value="TRNA1(VAL) (ADENINE(37)-N6)-METHYLTRANSFERASE"/>
    <property type="match status" value="1"/>
</dbReference>
<evidence type="ECO:0000313" key="9">
    <source>
        <dbReference type="Proteomes" id="UP001432059"/>
    </source>
</evidence>
<evidence type="ECO:0000256" key="6">
    <source>
        <dbReference type="HAMAP-Rule" id="MF_01872"/>
    </source>
</evidence>
<dbReference type="Gene3D" id="3.40.50.150">
    <property type="entry name" value="Vaccinia Virus protein VP39"/>
    <property type="match status" value="1"/>
</dbReference>
<reference evidence="8" key="1">
    <citation type="submission" date="2023-10" db="EMBL/GenBank/DDBJ databases">
        <title>Characterization and whole genome sequencing of a novel strain of Bergeyella porcorum QD2021 isolated from pig.</title>
        <authorList>
            <person name="Liu G."/>
            <person name="Chen C."/>
            <person name="Han X."/>
        </authorList>
    </citation>
    <scope>NUCLEOTIDE SEQUENCE</scope>
    <source>
        <strain evidence="8">QD2021</strain>
    </source>
</reference>
<dbReference type="EC" id="2.1.1.223" evidence="6"/>
<evidence type="ECO:0000256" key="2">
    <source>
        <dbReference type="ARBA" id="ARBA00022603"/>
    </source>
</evidence>
<keyword evidence="4 6" id="KW-0949">S-adenosyl-L-methionine</keyword>
<keyword evidence="5 6" id="KW-0819">tRNA processing</keyword>
<gene>
    <name evidence="8" type="ORF">BPO_0963</name>
</gene>
<keyword evidence="1 6" id="KW-0963">Cytoplasm</keyword>
<comment type="function">
    <text evidence="6">Specifically methylates the adenine in position 37 of tRNA(1)(Val) (anticodon cmo5UAC).</text>
</comment>
<dbReference type="PANTHER" id="PTHR47739:SF1">
    <property type="entry name" value="TRNA1(VAL) (ADENINE(37)-N6)-METHYLTRANSFERASE"/>
    <property type="match status" value="1"/>
</dbReference>
<evidence type="ECO:0000313" key="8">
    <source>
        <dbReference type="EMBL" id="WOC51610.1"/>
    </source>
</evidence>
<dbReference type="InterPro" id="IPR007848">
    <property type="entry name" value="Small_mtfrase_dom"/>
</dbReference>
<dbReference type="InterPro" id="IPR050210">
    <property type="entry name" value="tRNA_Adenine-N(6)_MTase"/>
</dbReference>
<organism evidence="8 9">
    <name type="scientific">Bergeyella porcorum</name>
    <dbReference type="NCBI Taxonomy" id="1735111"/>
    <lineage>
        <taxon>Bacteria</taxon>
        <taxon>Pseudomonadati</taxon>
        <taxon>Bacteroidota</taxon>
        <taxon>Flavobacteriia</taxon>
        <taxon>Flavobacteriales</taxon>
        <taxon>Weeksellaceae</taxon>
        <taxon>Bergeyella</taxon>
    </lineage>
</organism>
<dbReference type="KEGG" id="bpor:BPO_0963"/>
<dbReference type="AlphaFoldDB" id="A0AAU0F1L7"/>
<evidence type="ECO:0000256" key="4">
    <source>
        <dbReference type="ARBA" id="ARBA00022691"/>
    </source>
</evidence>
<dbReference type="InterPro" id="IPR029063">
    <property type="entry name" value="SAM-dependent_MTases_sf"/>
</dbReference>
<keyword evidence="3 6" id="KW-0808">Transferase</keyword>
<evidence type="ECO:0000256" key="3">
    <source>
        <dbReference type="ARBA" id="ARBA00022679"/>
    </source>
</evidence>